<keyword evidence="14" id="KW-0675">Receptor</keyword>
<evidence type="ECO:0000256" key="6">
    <source>
        <dbReference type="ARBA" id="ARBA00023136"/>
    </source>
</evidence>
<feature type="domain" description="TonB-dependent receptor-like beta-barrel" evidence="12">
    <location>
        <begin position="459"/>
        <end position="1062"/>
    </location>
</feature>
<keyword evidence="5 9" id="KW-0798">TonB box</keyword>
<evidence type="ECO:0000259" key="12">
    <source>
        <dbReference type="Pfam" id="PF00593"/>
    </source>
</evidence>
<organism evidence="14 15">
    <name type="scientific">Xylanibacter ruminicola</name>
    <name type="common">Prevotella ruminicola</name>
    <dbReference type="NCBI Taxonomy" id="839"/>
    <lineage>
        <taxon>Bacteria</taxon>
        <taxon>Pseudomonadati</taxon>
        <taxon>Bacteroidota</taxon>
        <taxon>Bacteroidia</taxon>
        <taxon>Bacteroidales</taxon>
        <taxon>Prevotellaceae</taxon>
        <taxon>Xylanibacter</taxon>
    </lineage>
</organism>
<dbReference type="Gene3D" id="2.60.40.1120">
    <property type="entry name" value="Carboxypeptidase-like, regulatory domain"/>
    <property type="match status" value="1"/>
</dbReference>
<dbReference type="SUPFAM" id="SSF49464">
    <property type="entry name" value="Carboxypeptidase regulatory domain-like"/>
    <property type="match status" value="1"/>
</dbReference>
<feature type="chain" id="PRO_5039066447" evidence="11">
    <location>
        <begin position="22"/>
        <end position="1100"/>
    </location>
</feature>
<feature type="compositionally biased region" description="Polar residues" evidence="10">
    <location>
        <begin position="905"/>
        <end position="920"/>
    </location>
</feature>
<dbReference type="Gene3D" id="2.40.170.20">
    <property type="entry name" value="TonB-dependent receptor, beta-barrel domain"/>
    <property type="match status" value="1"/>
</dbReference>
<name>A0A9D5SBG1_XYLRU</name>
<dbReference type="Pfam" id="PF07715">
    <property type="entry name" value="Plug"/>
    <property type="match status" value="1"/>
</dbReference>
<evidence type="ECO:0000256" key="7">
    <source>
        <dbReference type="ARBA" id="ARBA00023237"/>
    </source>
</evidence>
<reference evidence="14" key="1">
    <citation type="submission" date="2019-04" db="EMBL/GenBank/DDBJ databases">
        <title>Evolution of Biomass-Degrading Anaerobic Consortia Revealed by Metagenomics.</title>
        <authorList>
            <person name="Peng X."/>
        </authorList>
    </citation>
    <scope>NUCLEOTIDE SEQUENCE</scope>
    <source>
        <strain evidence="14">SIG140</strain>
    </source>
</reference>
<comment type="subcellular location">
    <subcellularLocation>
        <location evidence="1 8">Cell outer membrane</location>
        <topology evidence="1 8">Multi-pass membrane protein</topology>
    </subcellularLocation>
</comment>
<comment type="caution">
    <text evidence="14">The sequence shown here is derived from an EMBL/GenBank/DDBJ whole genome shotgun (WGS) entry which is preliminary data.</text>
</comment>
<evidence type="ECO:0000256" key="9">
    <source>
        <dbReference type="RuleBase" id="RU003357"/>
    </source>
</evidence>
<dbReference type="InterPro" id="IPR012910">
    <property type="entry name" value="Plug_dom"/>
</dbReference>
<protein>
    <submittedName>
        <fullName evidence="14">TonB-dependent receptor</fullName>
    </submittedName>
</protein>
<dbReference type="NCBIfam" id="TIGR04057">
    <property type="entry name" value="SusC_RagA_signa"/>
    <property type="match status" value="1"/>
</dbReference>
<evidence type="ECO:0000313" key="15">
    <source>
        <dbReference type="Proteomes" id="UP000806522"/>
    </source>
</evidence>
<keyword evidence="3 8" id="KW-1134">Transmembrane beta strand</keyword>
<evidence type="ECO:0000256" key="4">
    <source>
        <dbReference type="ARBA" id="ARBA00022692"/>
    </source>
</evidence>
<keyword evidence="11" id="KW-0732">Signal</keyword>
<dbReference type="InterPro" id="IPR023997">
    <property type="entry name" value="TonB-dep_OMP_SusC/RagA_CS"/>
</dbReference>
<keyword evidence="6 8" id="KW-0472">Membrane</keyword>
<keyword evidence="4 8" id="KW-0812">Transmembrane</keyword>
<dbReference type="NCBIfam" id="TIGR04056">
    <property type="entry name" value="OMP_RagA_SusC"/>
    <property type="match status" value="1"/>
</dbReference>
<dbReference type="AlphaFoldDB" id="A0A9D5SBG1"/>
<accession>A0A9D5SBG1</accession>
<feature type="region of interest" description="Disordered" evidence="10">
    <location>
        <begin position="899"/>
        <end position="920"/>
    </location>
</feature>
<dbReference type="FunFam" id="2.170.130.10:FF:000003">
    <property type="entry name" value="SusC/RagA family TonB-linked outer membrane protein"/>
    <property type="match status" value="1"/>
</dbReference>
<evidence type="ECO:0000256" key="5">
    <source>
        <dbReference type="ARBA" id="ARBA00023077"/>
    </source>
</evidence>
<dbReference type="Proteomes" id="UP000806522">
    <property type="component" value="Unassembled WGS sequence"/>
</dbReference>
<sequence>MKKRLTLFFVSLFLCVGAALAQTKVSGTVLSQEDGQPIIGAAVKVVGTSTGMLTDVNGRFNVALPAGKDQLEISYLGFESKTVKAKNGMRVFLKADAQMVDEVIVVAFGQQKKSSFTGSAATVDAESLGQHVTTNVANALAGSVPGLQIRGGSGAPGAKEGKINIRGIASMYANTDPLVIVDGAPYSASLSNISQEDIESVSVLKDAASAALYGARGAAGVILITTKKGNKQAPKINVNVRWGANTRAVQEYDKISDPGKYYEMAYAGLYNYYFYQQGQNAATANLNANKHLIEALGYQVYTVPDGQQLIGLDGKLNSAATLGYKQVDTDTGETYWYQPDDWNDQAYKTGMRQEYEVNMSGGTDKSDYYISTAYLKEDGIIDNSSFDRFSARLKANYDLTKWLRVGANVGYVHSKTISNPNNDEYQLGSTNLSYYTSRIAPIYPIYVRVIDPATGQPVIRTDANGNPQYDYGRPGQDYPNPRAFLQTGNPLGSNLYNDVNSQGNQLNATGLVDIKFTDWLRFNATSNINWGHSNYSDYESQLYGPKAGVNGEIAKSQTDTYRQNHTQTLNFNQSFGLHTVTATIGHEYYDTKTTYLTATAQGLFSPDIKEINAAANQQYKSGSYTTEYNVEGWFGRVLYNYDEKYFADASFRRDASSRFAKDSRWGSFWSVGAGWLINKEKFFKADWVDQLKLKLSLGQTGNDGIGSWAYTDLYSLSPSSTTQMTPSFYRIGNPDITWETTTSLNVGVDFAFFKNRIIGSLEVYNKKTTDLLFWLSVPESLGARGYYGNIGDKRSTGIELTLSGDIIRTKNLTWSANFNIAHNKEKILKLPETKIAVNGGFAETWIPVSSGASNGSIQMWYEEGGSLYCPFMYSYAGVNEKGEALYWYDAELSPAGGKVDADGNPITNNTSKAGQNKSGTTTQIGEATRYAGKSMLPKAYGGFGTTLTAYGFDVNVNFDYQIGGKIYDRQYASYMSNWVDNGDAGSALHVDLLKSWTPTNTNSDIPRFQYGDQYTVATCDRFLASAAYLNFQSFSVGYTLPKKLISKLGIDKVRVYATGENLCFWSARKGLDPRYDYGSTESLSAYSLMRTIMGGIQVSF</sequence>
<evidence type="ECO:0000256" key="2">
    <source>
        <dbReference type="ARBA" id="ARBA00022448"/>
    </source>
</evidence>
<evidence type="ECO:0000313" key="14">
    <source>
        <dbReference type="EMBL" id="MBE6270650.1"/>
    </source>
</evidence>
<gene>
    <name evidence="14" type="ORF">E7101_06830</name>
</gene>
<dbReference type="Gene3D" id="2.170.130.10">
    <property type="entry name" value="TonB-dependent receptor, plug domain"/>
    <property type="match status" value="1"/>
</dbReference>
<dbReference type="Pfam" id="PF13715">
    <property type="entry name" value="CarbopepD_reg_2"/>
    <property type="match status" value="1"/>
</dbReference>
<dbReference type="PROSITE" id="PS52016">
    <property type="entry name" value="TONB_DEPENDENT_REC_3"/>
    <property type="match status" value="1"/>
</dbReference>
<dbReference type="InterPro" id="IPR037066">
    <property type="entry name" value="Plug_dom_sf"/>
</dbReference>
<evidence type="ECO:0000256" key="8">
    <source>
        <dbReference type="PROSITE-ProRule" id="PRU01360"/>
    </source>
</evidence>
<dbReference type="InterPro" id="IPR036942">
    <property type="entry name" value="Beta-barrel_TonB_sf"/>
</dbReference>
<dbReference type="Pfam" id="PF00593">
    <property type="entry name" value="TonB_dep_Rec_b-barrel"/>
    <property type="match status" value="1"/>
</dbReference>
<dbReference type="InterPro" id="IPR008969">
    <property type="entry name" value="CarboxyPept-like_regulatory"/>
</dbReference>
<dbReference type="InterPro" id="IPR000531">
    <property type="entry name" value="Beta-barrel_TonB"/>
</dbReference>
<evidence type="ECO:0000256" key="11">
    <source>
        <dbReference type="SAM" id="SignalP"/>
    </source>
</evidence>
<feature type="domain" description="TonB-dependent receptor plug" evidence="13">
    <location>
        <begin position="113"/>
        <end position="221"/>
    </location>
</feature>
<evidence type="ECO:0000259" key="13">
    <source>
        <dbReference type="Pfam" id="PF07715"/>
    </source>
</evidence>
<dbReference type="SUPFAM" id="SSF56935">
    <property type="entry name" value="Porins"/>
    <property type="match status" value="1"/>
</dbReference>
<evidence type="ECO:0000256" key="10">
    <source>
        <dbReference type="SAM" id="MobiDB-lite"/>
    </source>
</evidence>
<evidence type="ECO:0000256" key="1">
    <source>
        <dbReference type="ARBA" id="ARBA00004571"/>
    </source>
</evidence>
<dbReference type="GO" id="GO:0009279">
    <property type="term" value="C:cell outer membrane"/>
    <property type="evidence" value="ECO:0007669"/>
    <property type="project" value="UniProtKB-SubCell"/>
</dbReference>
<dbReference type="InterPro" id="IPR023996">
    <property type="entry name" value="TonB-dep_OMP_SusC/RagA"/>
</dbReference>
<dbReference type="EMBL" id="SUYC01000006">
    <property type="protein sequence ID" value="MBE6270650.1"/>
    <property type="molecule type" value="Genomic_DNA"/>
</dbReference>
<proteinExistence type="inferred from homology"/>
<dbReference type="InterPro" id="IPR039426">
    <property type="entry name" value="TonB-dep_rcpt-like"/>
</dbReference>
<keyword evidence="7 8" id="KW-0998">Cell outer membrane</keyword>
<feature type="signal peptide" evidence="11">
    <location>
        <begin position="1"/>
        <end position="21"/>
    </location>
</feature>
<comment type="similarity">
    <text evidence="8 9">Belongs to the TonB-dependent receptor family.</text>
</comment>
<keyword evidence="2 8" id="KW-0813">Transport</keyword>
<evidence type="ECO:0000256" key="3">
    <source>
        <dbReference type="ARBA" id="ARBA00022452"/>
    </source>
</evidence>